<keyword evidence="4" id="KW-1185">Reference proteome</keyword>
<dbReference type="STRING" id="1392877.SAMN05216221_0597"/>
<dbReference type="SUPFAM" id="SSF48452">
    <property type="entry name" value="TPR-like"/>
    <property type="match status" value="1"/>
</dbReference>
<dbReference type="EMBL" id="LT629751">
    <property type="protein sequence ID" value="SDR89704.1"/>
    <property type="molecule type" value="Genomic_DNA"/>
</dbReference>
<evidence type="ECO:0000313" key="3">
    <source>
        <dbReference type="EMBL" id="SDR89704.1"/>
    </source>
</evidence>
<dbReference type="InterPro" id="IPR011990">
    <property type="entry name" value="TPR-like_helical_dom_sf"/>
</dbReference>
<evidence type="ECO:0000259" key="2">
    <source>
        <dbReference type="Pfam" id="PF13529"/>
    </source>
</evidence>
<proteinExistence type="predicted"/>
<keyword evidence="1" id="KW-0732">Signal</keyword>
<evidence type="ECO:0000313" key="4">
    <source>
        <dbReference type="Proteomes" id="UP000243359"/>
    </source>
</evidence>
<evidence type="ECO:0000256" key="1">
    <source>
        <dbReference type="SAM" id="SignalP"/>
    </source>
</evidence>
<dbReference type="PROSITE" id="PS51257">
    <property type="entry name" value="PROKAR_LIPOPROTEIN"/>
    <property type="match status" value="1"/>
</dbReference>
<dbReference type="AlphaFoldDB" id="A0A1H1MSG5"/>
<dbReference type="CDD" id="cd02549">
    <property type="entry name" value="Peptidase_C39A"/>
    <property type="match status" value="1"/>
</dbReference>
<organism evidence="3 4">
    <name type="scientific">Pseudomonas oryzae</name>
    <dbReference type="NCBI Taxonomy" id="1392877"/>
    <lineage>
        <taxon>Bacteria</taxon>
        <taxon>Pseudomonadati</taxon>
        <taxon>Pseudomonadota</taxon>
        <taxon>Gammaproteobacteria</taxon>
        <taxon>Pseudomonadales</taxon>
        <taxon>Pseudomonadaceae</taxon>
        <taxon>Pseudomonas</taxon>
    </lineage>
</organism>
<reference evidence="4" key="1">
    <citation type="submission" date="2016-10" db="EMBL/GenBank/DDBJ databases">
        <authorList>
            <person name="Varghese N."/>
            <person name="Submissions S."/>
        </authorList>
    </citation>
    <scope>NUCLEOTIDE SEQUENCE [LARGE SCALE GENOMIC DNA]</scope>
    <source>
        <strain evidence="4">KCTC 32247</strain>
    </source>
</reference>
<accession>A0A1H1MSG5</accession>
<dbReference type="Gene3D" id="3.90.70.10">
    <property type="entry name" value="Cysteine proteinases"/>
    <property type="match status" value="1"/>
</dbReference>
<gene>
    <name evidence="3" type="ORF">SAMN05216221_0597</name>
</gene>
<dbReference type="InterPro" id="IPR039563">
    <property type="entry name" value="Peptidase_C39_single_dom"/>
</dbReference>
<feature type="signal peptide" evidence="1">
    <location>
        <begin position="1"/>
        <end position="24"/>
    </location>
</feature>
<dbReference type="RefSeq" id="WP_090347544.1">
    <property type="nucleotide sequence ID" value="NZ_LT629751.1"/>
</dbReference>
<dbReference type="Gene3D" id="1.25.40.10">
    <property type="entry name" value="Tetratricopeptide repeat domain"/>
    <property type="match status" value="1"/>
</dbReference>
<dbReference type="Pfam" id="PF13529">
    <property type="entry name" value="Peptidase_C39_2"/>
    <property type="match status" value="1"/>
</dbReference>
<dbReference type="OrthoDB" id="5611441at2"/>
<dbReference type="SMART" id="SM00028">
    <property type="entry name" value="TPR"/>
    <property type="match status" value="2"/>
</dbReference>
<dbReference type="InterPro" id="IPR039564">
    <property type="entry name" value="Peptidase_C39-like"/>
</dbReference>
<sequence length="322" mass="34735">MTLGRGLCVLLVSAWLAGCVSQPALPPLARDLPERVELSEVPFFPQAEFQCGPAALATMLNQRGIATTPGLLKERVFLPGREGSLQVELVAAARAHDLLVYPLAPRLDALLAEVAAGNPVLVLQNLAFDWYPRWHFAVLVGYDRQRSELVLRSGTSRRWVTDFASFDATWARGGRWAVVTMPPDRLPARAELRPWLQAAADLEQTGHAPAAQQAYQTAVRRWPEEGMGWFALGNARYAAGDIAGARVALQRSVTVEPLLAPGWGNLAHVLAEQGCASEAERALQCARQQAPGDSRFVETLPGGKAQGGCPVLPTCPQPVSSP</sequence>
<protein>
    <submittedName>
        <fullName evidence="3">Peptidase_C39 like family protein</fullName>
    </submittedName>
</protein>
<name>A0A1H1MSG5_9PSED</name>
<dbReference type="InterPro" id="IPR019734">
    <property type="entry name" value="TPR_rpt"/>
</dbReference>
<dbReference type="Proteomes" id="UP000243359">
    <property type="component" value="Chromosome I"/>
</dbReference>
<feature type="domain" description="Peptidase C39-like" evidence="2">
    <location>
        <begin position="40"/>
        <end position="147"/>
    </location>
</feature>
<dbReference type="NCBIfam" id="NF033920">
    <property type="entry name" value="C39_PA2778_fam"/>
    <property type="match status" value="1"/>
</dbReference>
<feature type="chain" id="PRO_5009254729" evidence="1">
    <location>
        <begin position="25"/>
        <end position="322"/>
    </location>
</feature>